<dbReference type="Proteomes" id="UP001243185">
    <property type="component" value="Segment"/>
</dbReference>
<sequence>MAFIQSCFFLSLFIALVSLRTLSATELEKSVGPVAVCGGGLRPASDIIKSCHQRCVMDSEPGDRATLKLYKVSDNLVGPSVIECAKIKQTQIFTLTWSWSYIKSPITHEMLPVTKGECEDAIKVNCPDKHCNHREPDTLEEEYHYASDTTKTKTTIALLTTPSSLMLDADQTKISPLSSKRFVLAADGAMKEDGKIYLWDSDFKLTSCPYKPVNTYGCDTYQDPDKRNYYVCSGGRFIITAPDTEETAFSGWCGGLRRSKEGFLYEKTRPSEDSHEFARLSISQQAGAAAGVDYLRHKVQQVATHLDAEICQNQCELFALEARVSGKTSTIARIGLNYYKLFQNNTVAECKTLHGCRMTSPRVYCGNPPRIGVTCTEANGLWDPTSVELGSGGVCLKPDEGEQLIVSLGSDHYVVDESLKIRINSTNHHGIYMTSFSDFHQSDMQWRVVDLDTLKPEWDRQKAAPSGLSRSTETNTALNTPSFALGKSVLDIWNSVTGEISSVEHILGMMIISCLCLCVALVFYRVFLKKSAPRYNVITQQQPSEAGSSWI</sequence>
<keyword evidence="1" id="KW-0812">Transmembrane</keyword>
<protein>
    <submittedName>
        <fullName evidence="2">G protein</fullName>
    </submittedName>
</protein>
<gene>
    <name evidence="2" type="primary">G</name>
</gene>
<name>A0A514TP61_9RHAB</name>
<proteinExistence type="predicted"/>
<evidence type="ECO:0000313" key="2">
    <source>
        <dbReference type="EMBL" id="QDJ94290.1"/>
    </source>
</evidence>
<reference evidence="2" key="1">
    <citation type="submission" date="2018-11" db="EMBL/GenBank/DDBJ databases">
        <authorList>
            <person name="Ding X."/>
            <person name="Chen D."/>
            <person name="Wu Z."/>
        </authorList>
    </citation>
    <scope>NUCLEOTIDE SEQUENCE</scope>
</reference>
<organism evidence="2">
    <name type="scientific">strawberry-associated virus 1</name>
    <dbReference type="NCBI Taxonomy" id="2594796"/>
    <lineage>
        <taxon>Viruses</taxon>
        <taxon>Riboviria</taxon>
        <taxon>Orthornavirae</taxon>
        <taxon>Negarnaviricota</taxon>
        <taxon>Haploviricotina</taxon>
        <taxon>Monjiviricetes</taxon>
        <taxon>Mononegavirales</taxon>
        <taxon>Rhabdoviridae</taxon>
        <taxon>Betarhabdovirinae</taxon>
        <taxon>Alphacytorhabdovirus</taxon>
        <taxon>Alphacytorhabdovirus alphafragariae</taxon>
        <taxon>Cytorhabdovirus fragariae</taxon>
    </lineage>
</organism>
<accession>A0A514TP61</accession>
<evidence type="ECO:0000256" key="1">
    <source>
        <dbReference type="SAM" id="Phobius"/>
    </source>
</evidence>
<keyword evidence="1" id="KW-0472">Membrane</keyword>
<keyword evidence="1" id="KW-1133">Transmembrane helix</keyword>
<feature type="transmembrane region" description="Helical" evidence="1">
    <location>
        <begin position="506"/>
        <end position="527"/>
    </location>
</feature>
<dbReference type="EMBL" id="MK159261">
    <property type="protein sequence ID" value="QDJ94290.1"/>
    <property type="molecule type" value="Genomic_RNA"/>
</dbReference>